<dbReference type="GO" id="GO:0017111">
    <property type="term" value="F:ribonucleoside triphosphate phosphatase activity"/>
    <property type="evidence" value="ECO:0007669"/>
    <property type="project" value="InterPro"/>
</dbReference>
<dbReference type="STRING" id="1163617.SCD_n00783"/>
<dbReference type="GO" id="GO:0004787">
    <property type="term" value="F:thiamine diphosphate phosphatase activity"/>
    <property type="evidence" value="ECO:0007669"/>
    <property type="project" value="InterPro"/>
</dbReference>
<evidence type="ECO:0000256" key="3">
    <source>
        <dbReference type="ARBA" id="ARBA00015552"/>
    </source>
</evidence>
<dbReference type="PANTHER" id="PTHR43222">
    <property type="entry name" value="NUDIX HYDROLASE 23"/>
    <property type="match status" value="1"/>
</dbReference>
<dbReference type="PROSITE" id="PS51462">
    <property type="entry name" value="NUDIX"/>
    <property type="match status" value="1"/>
</dbReference>
<dbReference type="AlphaFoldDB" id="S6AJ97"/>
<organism evidence="6 7">
    <name type="scientific">Sulfuricella denitrificans (strain DSM 22764 / NBRC 105220 / skB26)</name>
    <dbReference type="NCBI Taxonomy" id="1163617"/>
    <lineage>
        <taxon>Bacteria</taxon>
        <taxon>Pseudomonadati</taxon>
        <taxon>Pseudomonadota</taxon>
        <taxon>Betaproteobacteria</taxon>
        <taxon>Nitrosomonadales</taxon>
        <taxon>Sulfuricellaceae</taxon>
        <taxon>Sulfuricella</taxon>
    </lineage>
</organism>
<dbReference type="Gene3D" id="3.90.79.10">
    <property type="entry name" value="Nucleoside Triphosphate Pyrophosphohydrolase"/>
    <property type="match status" value="1"/>
</dbReference>
<dbReference type="EMBL" id="AP013066">
    <property type="protein sequence ID" value="BAN34624.1"/>
    <property type="molecule type" value="Genomic_DNA"/>
</dbReference>
<dbReference type="Proteomes" id="UP000015559">
    <property type="component" value="Chromosome"/>
</dbReference>
<proteinExistence type="inferred from homology"/>
<keyword evidence="4 6" id="KW-0378">Hydrolase</keyword>
<comment type="cofactor">
    <cofactor evidence="4">
        <name>Mg(2+)</name>
        <dbReference type="ChEBI" id="CHEBI:18420"/>
    </cofactor>
</comment>
<keyword evidence="4" id="KW-0460">Magnesium</keyword>
<dbReference type="CDD" id="cd03675">
    <property type="entry name" value="NUDIX_Hydrolase"/>
    <property type="match status" value="1"/>
</dbReference>
<keyword evidence="7" id="KW-1185">Reference proteome</keyword>
<sequence>MRENTMIWKPNVTVAAVIEQDGRFLLVEEETGEGIRFNQPAGHWEDGETLAQGAVREALEETAYHFTPEWLLGIYRWRHPRKDITYLRFAFVGSVHGHELQRQLDSGILRAVWLSQEEIRATAERHRSPLVLQCIEDYLAGTRYPLELVTHLS</sequence>
<reference evidence="6 7" key="1">
    <citation type="journal article" date="2012" name="Appl. Environ. Microbiol.">
        <title>Draft genome sequence of a psychrotolerant sulfur-oxidizing bacterium, Sulfuricella denitrificans skB26, and proteomic insights into cold adaptation.</title>
        <authorList>
            <person name="Watanabe T."/>
            <person name="Kojima H."/>
            <person name="Fukui M."/>
        </authorList>
    </citation>
    <scope>NUCLEOTIDE SEQUENCE [LARGE SCALE GENOMIC DNA]</scope>
    <source>
        <strain evidence="7">skB26</strain>
    </source>
</reference>
<accession>S6AJ97</accession>
<evidence type="ECO:0000256" key="1">
    <source>
        <dbReference type="ARBA" id="ARBA00007608"/>
    </source>
</evidence>
<protein>
    <recommendedName>
        <fullName evidence="3 4">Phosphatase NudJ</fullName>
        <ecNumber evidence="4">3.6.1.-</ecNumber>
    </recommendedName>
</protein>
<evidence type="ECO:0000256" key="2">
    <source>
        <dbReference type="ARBA" id="ARBA00011245"/>
    </source>
</evidence>
<dbReference type="eggNOG" id="COG1051">
    <property type="taxonomic scope" value="Bacteria"/>
</dbReference>
<evidence type="ECO:0000313" key="7">
    <source>
        <dbReference type="Proteomes" id="UP000015559"/>
    </source>
</evidence>
<dbReference type="SUPFAM" id="SSF55811">
    <property type="entry name" value="Nudix"/>
    <property type="match status" value="1"/>
</dbReference>
<comment type="similarity">
    <text evidence="1 4">Belongs to the Nudix hydrolase family. NudJ subfamily.</text>
</comment>
<dbReference type="GO" id="GO:0017110">
    <property type="term" value="F:nucleoside diphosphate phosphatase activity"/>
    <property type="evidence" value="ECO:0007669"/>
    <property type="project" value="InterPro"/>
</dbReference>
<comment type="subunit">
    <text evidence="2 4">Monomer.</text>
</comment>
<dbReference type="InterPro" id="IPR015797">
    <property type="entry name" value="NUDIX_hydrolase-like_dom_sf"/>
</dbReference>
<dbReference type="PANTHER" id="PTHR43222:SF11">
    <property type="entry name" value="PHOSPHATASE NUDJ"/>
    <property type="match status" value="1"/>
</dbReference>
<name>S6AJ97_SULDS</name>
<feature type="domain" description="Nudix hydrolase" evidence="5">
    <location>
        <begin position="7"/>
        <end position="136"/>
    </location>
</feature>
<dbReference type="Pfam" id="PF00293">
    <property type="entry name" value="NUDIX"/>
    <property type="match status" value="1"/>
</dbReference>
<evidence type="ECO:0000313" key="6">
    <source>
        <dbReference type="EMBL" id="BAN34624.1"/>
    </source>
</evidence>
<dbReference type="EC" id="3.6.1.-" evidence="4"/>
<evidence type="ECO:0000256" key="4">
    <source>
        <dbReference type="RuleBase" id="RU364043"/>
    </source>
</evidence>
<dbReference type="InterPro" id="IPR000086">
    <property type="entry name" value="NUDIX_hydrolase_dom"/>
</dbReference>
<dbReference type="HOGENOM" id="CLU_037162_6_1_4"/>
<dbReference type="InterPro" id="IPR033713">
    <property type="entry name" value="NudJ"/>
</dbReference>
<evidence type="ECO:0000259" key="5">
    <source>
        <dbReference type="PROSITE" id="PS51462"/>
    </source>
</evidence>
<dbReference type="KEGG" id="sdr:SCD_n00783"/>
<gene>
    <name evidence="4" type="primary">nudJ</name>
    <name evidence="6" type="ORF">SCD_n00783</name>
</gene>